<comment type="cofactor">
    <cofactor evidence="1">
        <name>Fe(2+)</name>
        <dbReference type="ChEBI" id="CHEBI:29033"/>
    </cofactor>
</comment>
<dbReference type="AlphaFoldDB" id="A0A953N8E0"/>
<evidence type="ECO:0000256" key="2">
    <source>
        <dbReference type="ARBA" id="ARBA00023002"/>
    </source>
</evidence>
<dbReference type="PANTHER" id="PTHR10696:SF56">
    <property type="entry name" value="TAUD_TFDA-LIKE DOMAIN-CONTAINING PROTEIN"/>
    <property type="match status" value="1"/>
</dbReference>
<accession>A0A953N8E0</accession>
<keyword evidence="2" id="KW-0560">Oxidoreductase</keyword>
<dbReference type="PANTHER" id="PTHR10696">
    <property type="entry name" value="GAMMA-BUTYROBETAINE HYDROXYLASE-RELATED"/>
    <property type="match status" value="1"/>
</dbReference>
<evidence type="ECO:0000259" key="4">
    <source>
        <dbReference type="Pfam" id="PF02668"/>
    </source>
</evidence>
<dbReference type="RefSeq" id="WP_259660463.1">
    <property type="nucleotide sequence ID" value="NZ_JAHXRI010000006.1"/>
</dbReference>
<dbReference type="InterPro" id="IPR050411">
    <property type="entry name" value="AlphaKG_dependent_hydroxylases"/>
</dbReference>
<sequence length="375" mass="42492">MSQLHTPPRGWKRADLESDQSWIHLLTEQEIQDLEAGLRHVLALNKKEFELSAADFPLTPVTQKLLARTMDATQTGLGICVLRGFPVARWSKAAMRTLFWCMGLSVGVPRPQGKQSQYVSDVLNTGGTYRGGTGRGYNTNSKLDFHADGSDVVGLMCLHTAQSGGKSLISSSLSAYEELERRRPDLAKVLTEPFYFSRQGEHAPEEPPYYQASIVGFKDGRFACRHIRNHITGAQITFEDVPRLSALQTEALDMFDALLASEEICYHMDLQQGDFQFLNNHVVLHARTEYEDFPEPERKRHLLRLWLSLPQGQALPELWAIAYKDVATRALRGGFRGVGITPEIRAFEERLSKEHNIACRVYQDRDQHQRAQQQQ</sequence>
<protein>
    <submittedName>
        <fullName evidence="5">TauD/TfdA family dioxygenase</fullName>
    </submittedName>
</protein>
<dbReference type="SUPFAM" id="SSF51197">
    <property type="entry name" value="Clavaminate synthase-like"/>
    <property type="match status" value="1"/>
</dbReference>
<dbReference type="Gene3D" id="3.60.130.10">
    <property type="entry name" value="Clavaminate synthase-like"/>
    <property type="match status" value="1"/>
</dbReference>
<reference evidence="5" key="1">
    <citation type="submission" date="2021-07" db="EMBL/GenBank/DDBJ databases">
        <title>New genus and species of the family Alcaligenaceae.</title>
        <authorList>
            <person name="Hahn M.W."/>
        </authorList>
    </citation>
    <scope>NUCLEOTIDE SEQUENCE</scope>
    <source>
        <strain evidence="5">LF4-65</strain>
    </source>
</reference>
<evidence type="ECO:0000256" key="3">
    <source>
        <dbReference type="ARBA" id="ARBA00023194"/>
    </source>
</evidence>
<keyword evidence="6" id="KW-1185">Reference proteome</keyword>
<name>A0A953N8E0_9BURK</name>
<evidence type="ECO:0000313" key="6">
    <source>
        <dbReference type="Proteomes" id="UP000739565"/>
    </source>
</evidence>
<dbReference type="GO" id="GO:0016706">
    <property type="term" value="F:2-oxoglutarate-dependent dioxygenase activity"/>
    <property type="evidence" value="ECO:0007669"/>
    <property type="project" value="UniProtKB-ARBA"/>
</dbReference>
<evidence type="ECO:0000256" key="1">
    <source>
        <dbReference type="ARBA" id="ARBA00001954"/>
    </source>
</evidence>
<proteinExistence type="predicted"/>
<dbReference type="GO" id="GO:0017000">
    <property type="term" value="P:antibiotic biosynthetic process"/>
    <property type="evidence" value="ECO:0007669"/>
    <property type="project" value="UniProtKB-KW"/>
</dbReference>
<keyword evidence="5" id="KW-0223">Dioxygenase</keyword>
<gene>
    <name evidence="5" type="ORF">KZZ10_05355</name>
</gene>
<feature type="domain" description="TauD/TfdA-like" evidence="4">
    <location>
        <begin position="55"/>
        <end position="306"/>
    </location>
</feature>
<dbReference type="Proteomes" id="UP000739565">
    <property type="component" value="Unassembled WGS sequence"/>
</dbReference>
<evidence type="ECO:0000313" key="5">
    <source>
        <dbReference type="EMBL" id="MBZ1350064.1"/>
    </source>
</evidence>
<dbReference type="Pfam" id="PF02668">
    <property type="entry name" value="TauD"/>
    <property type="match status" value="1"/>
</dbReference>
<keyword evidence="3" id="KW-0045">Antibiotic biosynthesis</keyword>
<dbReference type="EMBL" id="JAHXRI010000006">
    <property type="protein sequence ID" value="MBZ1350064.1"/>
    <property type="molecule type" value="Genomic_DNA"/>
</dbReference>
<comment type="caution">
    <text evidence="5">The sequence shown here is derived from an EMBL/GenBank/DDBJ whole genome shotgun (WGS) entry which is preliminary data.</text>
</comment>
<organism evidence="5 6">
    <name type="scientific">Zwartia hollandica</name>
    <dbReference type="NCBI Taxonomy" id="324606"/>
    <lineage>
        <taxon>Bacteria</taxon>
        <taxon>Pseudomonadati</taxon>
        <taxon>Pseudomonadota</taxon>
        <taxon>Betaproteobacteria</taxon>
        <taxon>Burkholderiales</taxon>
        <taxon>Alcaligenaceae</taxon>
        <taxon>Zwartia</taxon>
    </lineage>
</organism>
<dbReference type="InterPro" id="IPR042098">
    <property type="entry name" value="TauD-like_sf"/>
</dbReference>
<dbReference type="InterPro" id="IPR003819">
    <property type="entry name" value="TauD/TfdA-like"/>
</dbReference>